<dbReference type="PANTHER" id="PTHR35149:SF2">
    <property type="entry name" value="DUF262 DOMAIN-CONTAINING PROTEIN"/>
    <property type="match status" value="1"/>
</dbReference>
<protein>
    <submittedName>
        <fullName evidence="3">Uncharacterized protein</fullName>
    </submittedName>
</protein>
<dbReference type="AlphaFoldDB" id="A0A6N4SUJ6"/>
<feature type="domain" description="GmrSD restriction endonucleases N-terminal" evidence="1">
    <location>
        <begin position="49"/>
        <end position="210"/>
    </location>
</feature>
<organism evidence="3 4">
    <name type="scientific">Cytophaga hutchinsonii (strain ATCC 33406 / DSM 1761 / CIP 103989 / NBRC 15051 / NCIMB 9469 / D465)</name>
    <dbReference type="NCBI Taxonomy" id="269798"/>
    <lineage>
        <taxon>Bacteria</taxon>
        <taxon>Pseudomonadati</taxon>
        <taxon>Bacteroidota</taxon>
        <taxon>Cytophagia</taxon>
        <taxon>Cytophagales</taxon>
        <taxon>Cytophagaceae</taxon>
        <taxon>Cytophaga</taxon>
    </lineage>
</organism>
<evidence type="ECO:0000259" key="1">
    <source>
        <dbReference type="Pfam" id="PF03235"/>
    </source>
</evidence>
<dbReference type="InterPro" id="IPR057156">
    <property type="entry name" value="DUF7834"/>
</dbReference>
<dbReference type="Pfam" id="PF25202">
    <property type="entry name" value="DUF7834"/>
    <property type="match status" value="1"/>
</dbReference>
<evidence type="ECO:0000313" key="3">
    <source>
        <dbReference type="EMBL" id="ABG60180.1"/>
    </source>
</evidence>
<keyword evidence="4" id="KW-1185">Reference proteome</keyword>
<dbReference type="Proteomes" id="UP000001822">
    <property type="component" value="Chromosome"/>
</dbReference>
<dbReference type="KEGG" id="chu:CHU_2938"/>
<dbReference type="OrthoDB" id="9798761at2"/>
<reference evidence="3 4" key="1">
    <citation type="journal article" date="2007" name="Appl. Environ. Microbiol.">
        <title>Genome sequence of the cellulolytic gliding bacterium Cytophaga hutchinsonii.</title>
        <authorList>
            <person name="Xie G."/>
            <person name="Bruce D.C."/>
            <person name="Challacombe J.F."/>
            <person name="Chertkov O."/>
            <person name="Detter J.C."/>
            <person name="Gilna P."/>
            <person name="Han C.S."/>
            <person name="Lucas S."/>
            <person name="Misra M."/>
            <person name="Myers G.L."/>
            <person name="Richardson P."/>
            <person name="Tapia R."/>
            <person name="Thayer N."/>
            <person name="Thompson L.S."/>
            <person name="Brettin T.S."/>
            <person name="Henrissat B."/>
            <person name="Wilson D.B."/>
            <person name="McBride M.J."/>
        </authorList>
    </citation>
    <scope>NUCLEOTIDE SEQUENCE [LARGE SCALE GENOMIC DNA]</scope>
    <source>
        <strain evidence="4">ATCC 33406 / DSM 1761 / CIP 103989 / NBRC 15051 / NCIMB 9469 / D465</strain>
    </source>
</reference>
<dbReference type="EMBL" id="CP000383">
    <property type="protein sequence ID" value="ABG60180.1"/>
    <property type="molecule type" value="Genomic_DNA"/>
</dbReference>
<evidence type="ECO:0000259" key="2">
    <source>
        <dbReference type="Pfam" id="PF25202"/>
    </source>
</evidence>
<sequence length="499" mass="58599">METGLLLTLLNKTTSLSVNQKTGIEVVSCTFNDLINTFQKAIPNTNIKGQLCIPEYQRPYVWKEKQINRLLDDFIEYYKNTDNDKPLFYLGSIIVHKDEGTLKIIDGQQRITTLLLINSIINKEIKSGIQYTSTTSINNIKRNFSYLKSVHAKDVFDYADTEVLNYIDFDKINVTLVVTATEDLAYTFFETQNTGGVRLSGSDIIKAHHLRAISSEKNINYQARKWEGIESEKIESIIQNLTKIRFWDNRNWRRFPFYRDEKGIKEVLIEEFTENTKHDKEDISFYYSAVKMEAGRAFQMHESNYKQLKQPLSDGNNTLDYINDYVHLHDVLFNRSKKDYRVSDAFYDFNEKLMHGNSGTLFLKELLEICIITYVSRFGFYRLFEASLWLYRSIYSLRVSSSRNVREDSIFKFVFENQFIDNIIEVYTVDELILYLKRFKYTFNTDNLGVKESKDKHIGSLNNYFNEFGKTEDFKKTPKAFDKAFLTAIVTKIKENNEQ</sequence>
<feature type="domain" description="DUF7834" evidence="2">
    <location>
        <begin position="220"/>
        <end position="445"/>
    </location>
</feature>
<dbReference type="PANTHER" id="PTHR35149">
    <property type="entry name" value="SLL5132 PROTEIN"/>
    <property type="match status" value="1"/>
</dbReference>
<dbReference type="RefSeq" id="WP_011586290.1">
    <property type="nucleotide sequence ID" value="NC_008255.1"/>
</dbReference>
<dbReference type="InterPro" id="IPR004919">
    <property type="entry name" value="GmrSD_N"/>
</dbReference>
<evidence type="ECO:0000313" key="4">
    <source>
        <dbReference type="Proteomes" id="UP000001822"/>
    </source>
</evidence>
<proteinExistence type="predicted"/>
<gene>
    <name evidence="3" type="ordered locus">CHU_2938</name>
</gene>
<name>A0A6N4SUJ6_CYTH3</name>
<dbReference type="Pfam" id="PF03235">
    <property type="entry name" value="GmrSD_N"/>
    <property type="match status" value="1"/>
</dbReference>
<accession>A0A6N4SUJ6</accession>